<feature type="region of interest" description="Disordered" evidence="1">
    <location>
        <begin position="1"/>
        <end position="25"/>
    </location>
</feature>
<evidence type="ECO:0000256" key="1">
    <source>
        <dbReference type="SAM" id="MobiDB-lite"/>
    </source>
</evidence>
<dbReference type="EMBL" id="JXIG01000269">
    <property type="protein sequence ID" value="KIU01514.1"/>
    <property type="molecule type" value="Genomic_DNA"/>
</dbReference>
<evidence type="ECO:0000313" key="3">
    <source>
        <dbReference type="Proteomes" id="UP000032274"/>
    </source>
</evidence>
<protein>
    <submittedName>
        <fullName evidence="2">Uncharacterized protein</fullName>
    </submittedName>
</protein>
<feature type="compositionally biased region" description="Basic residues" evidence="1">
    <location>
        <begin position="1"/>
        <end position="11"/>
    </location>
</feature>
<feature type="compositionally biased region" description="Basic and acidic residues" evidence="1">
    <location>
        <begin position="14"/>
        <end position="25"/>
    </location>
</feature>
<accession>A0AA40JQD9</accession>
<evidence type="ECO:0000313" key="2">
    <source>
        <dbReference type="EMBL" id="KIU01514.1"/>
    </source>
</evidence>
<sequence length="141" mass="14565">MQKRGQKHGNAIHRGTDAATGEKGKQQAPLQRCFRAVVLSQSGACPAACRSGGSADLRRQLFLPQVLGVQVGLCRAGPIQGLVVRPGSRTGPDEHVVVDGCQPVSPVLSRTGAGSAARPAVFRQEGRAGDCLPAMGSAVFP</sequence>
<gene>
    <name evidence="2" type="ORF">QU38_01230</name>
</gene>
<feature type="non-terminal residue" evidence="2">
    <location>
        <position position="141"/>
    </location>
</feature>
<reference evidence="2 3" key="1">
    <citation type="submission" date="2015-01" db="EMBL/GenBank/DDBJ databases">
        <title>Characterization of Swiss Staphylococcus aureus strains involved in food poisoning.</title>
        <authorList>
            <person name="Crovadore J."/>
            <person name="Chablais R."/>
            <person name="Tonacini J."/>
            <person name="Schnyder B."/>
            <person name="Lefort F."/>
        </authorList>
    </citation>
    <scope>NUCLEOTIDE SEQUENCE [LARGE SCALE GENOMIC DNA]</scope>
    <source>
        <strain evidence="2 3">SA-120</strain>
    </source>
</reference>
<name>A0AA40JQD9_STAAU</name>
<proteinExistence type="predicted"/>
<dbReference type="Proteomes" id="UP000032274">
    <property type="component" value="Unassembled WGS sequence"/>
</dbReference>
<organism evidence="2 3">
    <name type="scientific">Staphylococcus aureus</name>
    <dbReference type="NCBI Taxonomy" id="1280"/>
    <lineage>
        <taxon>Bacteria</taxon>
        <taxon>Bacillati</taxon>
        <taxon>Bacillota</taxon>
        <taxon>Bacilli</taxon>
        <taxon>Bacillales</taxon>
        <taxon>Staphylococcaceae</taxon>
        <taxon>Staphylococcus</taxon>
    </lineage>
</organism>
<dbReference type="AlphaFoldDB" id="A0AA40JQD9"/>
<comment type="caution">
    <text evidence="2">The sequence shown here is derived from an EMBL/GenBank/DDBJ whole genome shotgun (WGS) entry which is preliminary data.</text>
</comment>